<dbReference type="PANTHER" id="PTHR43791">
    <property type="entry name" value="PERMEASE-RELATED"/>
    <property type="match status" value="1"/>
</dbReference>
<dbReference type="PANTHER" id="PTHR43791:SF63">
    <property type="entry name" value="HIGH AFFINITY CYSTEINE TRANSPORTER"/>
    <property type="match status" value="1"/>
</dbReference>
<keyword evidence="3 7" id="KW-0812">Transmembrane</keyword>
<name>A0A4V4HCX9_DENBC</name>
<keyword evidence="5 7" id="KW-0472">Membrane</keyword>
<evidence type="ECO:0000256" key="4">
    <source>
        <dbReference type="ARBA" id="ARBA00022989"/>
    </source>
</evidence>
<evidence type="ECO:0000256" key="6">
    <source>
        <dbReference type="ARBA" id="ARBA00037968"/>
    </source>
</evidence>
<dbReference type="FunFam" id="1.20.1250.20:FF:000064">
    <property type="entry name" value="MFS allantoate transporter"/>
    <property type="match status" value="1"/>
</dbReference>
<comment type="subcellular location">
    <subcellularLocation>
        <location evidence="1">Membrane</location>
        <topology evidence="1">Multi-pass membrane protein</topology>
    </subcellularLocation>
</comment>
<keyword evidence="2" id="KW-0813">Transport</keyword>
<dbReference type="GO" id="GO:0022857">
    <property type="term" value="F:transmembrane transporter activity"/>
    <property type="evidence" value="ECO:0007669"/>
    <property type="project" value="InterPro"/>
</dbReference>
<sequence length="511" mass="57572">MDSASDQSSEKKGAAVDIVKESQIDVAAQFASSSSAPLDPQVALRLRRKIDWHLMPLMCSNMTFADKTTLGQSAILGIIPGAHLNQTQFNWLGSVFYISYLVFQYPQNLALQRFPVGKWMSINIFCWSIALLCHAACHSFGGLLVVRLLLGVFEGAVTPGFMIVTSMFYTRDEQTKRTGWWFLTNGIAVIFLGFVSFGLLHTTTPNFMPWQWLMIITGIITLFTAVLFWFYFPDNPTTAYFLTPEERIQAVERIKVNQTGLENKHWKRDQFMETFQDPKIWVMCLFAAIANIINSLTNQRQLIVSQFGFTPIQTTLLGCVDGIAQIIAVWSAVYLSGVRQIGRAGAAVLAFVPGLLGALLVIFLPSHMKVGLLFGYWLGIFSVAPFSVLLGWISGSVSGHTKRITTNALVLISYSIGNFAGPFVWKKQYQPRNRVPWALLAASMGSCAILLLVLRFMLSTENKRRDRENHDDTYDEVYVTTTENGKEVRKKVEKEFLDLTDLQNREFRYVL</sequence>
<feature type="transmembrane region" description="Helical" evidence="7">
    <location>
        <begin position="144"/>
        <end position="168"/>
    </location>
</feature>
<evidence type="ECO:0000256" key="3">
    <source>
        <dbReference type="ARBA" id="ARBA00022692"/>
    </source>
</evidence>
<keyword evidence="9" id="KW-1185">Reference proteome</keyword>
<feature type="transmembrane region" description="Helical" evidence="7">
    <location>
        <begin position="119"/>
        <end position="137"/>
    </location>
</feature>
<evidence type="ECO:0000313" key="9">
    <source>
        <dbReference type="Proteomes" id="UP000297245"/>
    </source>
</evidence>
<feature type="transmembrane region" description="Helical" evidence="7">
    <location>
        <begin position="370"/>
        <end position="392"/>
    </location>
</feature>
<gene>
    <name evidence="8" type="ORF">K435DRAFT_686635</name>
</gene>
<evidence type="ECO:0000256" key="1">
    <source>
        <dbReference type="ARBA" id="ARBA00004141"/>
    </source>
</evidence>
<dbReference type="Proteomes" id="UP000297245">
    <property type="component" value="Unassembled WGS sequence"/>
</dbReference>
<dbReference type="GO" id="GO:0016020">
    <property type="term" value="C:membrane"/>
    <property type="evidence" value="ECO:0007669"/>
    <property type="project" value="UniProtKB-SubCell"/>
</dbReference>
<comment type="similarity">
    <text evidence="6">Belongs to the major facilitator superfamily. Allantoate permease family.</text>
</comment>
<feature type="transmembrane region" description="Helical" evidence="7">
    <location>
        <begin position="404"/>
        <end position="425"/>
    </location>
</feature>
<dbReference type="Gene3D" id="1.20.1250.20">
    <property type="entry name" value="MFS general substrate transporter like domains"/>
    <property type="match status" value="2"/>
</dbReference>
<dbReference type="SUPFAM" id="SSF103473">
    <property type="entry name" value="MFS general substrate transporter"/>
    <property type="match status" value="1"/>
</dbReference>
<keyword evidence="4 7" id="KW-1133">Transmembrane helix</keyword>
<organism evidence="8 9">
    <name type="scientific">Dendrothele bispora (strain CBS 962.96)</name>
    <dbReference type="NCBI Taxonomy" id="1314807"/>
    <lineage>
        <taxon>Eukaryota</taxon>
        <taxon>Fungi</taxon>
        <taxon>Dikarya</taxon>
        <taxon>Basidiomycota</taxon>
        <taxon>Agaricomycotina</taxon>
        <taxon>Agaricomycetes</taxon>
        <taxon>Agaricomycetidae</taxon>
        <taxon>Agaricales</taxon>
        <taxon>Agaricales incertae sedis</taxon>
        <taxon>Dendrothele</taxon>
    </lineage>
</organism>
<evidence type="ECO:0000256" key="7">
    <source>
        <dbReference type="SAM" id="Phobius"/>
    </source>
</evidence>
<protein>
    <submittedName>
        <fullName evidence="8">MFS general substrate transporter</fullName>
    </submittedName>
</protein>
<accession>A0A4V4HCX9</accession>
<dbReference type="InterPro" id="IPR036259">
    <property type="entry name" value="MFS_trans_sf"/>
</dbReference>
<evidence type="ECO:0000256" key="5">
    <source>
        <dbReference type="ARBA" id="ARBA00023136"/>
    </source>
</evidence>
<dbReference type="OrthoDB" id="6730379at2759"/>
<evidence type="ECO:0000256" key="2">
    <source>
        <dbReference type="ARBA" id="ARBA00022448"/>
    </source>
</evidence>
<proteinExistence type="inferred from homology"/>
<feature type="transmembrane region" description="Helical" evidence="7">
    <location>
        <begin position="344"/>
        <end position="364"/>
    </location>
</feature>
<dbReference type="Pfam" id="PF07690">
    <property type="entry name" value="MFS_1"/>
    <property type="match status" value="1"/>
</dbReference>
<dbReference type="EMBL" id="ML179574">
    <property type="protein sequence ID" value="THU84915.1"/>
    <property type="molecule type" value="Genomic_DNA"/>
</dbReference>
<feature type="transmembrane region" description="Helical" evidence="7">
    <location>
        <begin position="212"/>
        <end position="232"/>
    </location>
</feature>
<feature type="transmembrane region" description="Helical" evidence="7">
    <location>
        <begin position="437"/>
        <end position="458"/>
    </location>
</feature>
<dbReference type="AlphaFoldDB" id="A0A4V4HCX9"/>
<feature type="transmembrane region" description="Helical" evidence="7">
    <location>
        <begin position="180"/>
        <end position="200"/>
    </location>
</feature>
<reference evidence="8 9" key="1">
    <citation type="journal article" date="2019" name="Nat. Ecol. Evol.">
        <title>Megaphylogeny resolves global patterns of mushroom evolution.</title>
        <authorList>
            <person name="Varga T."/>
            <person name="Krizsan K."/>
            <person name="Foldi C."/>
            <person name="Dima B."/>
            <person name="Sanchez-Garcia M."/>
            <person name="Sanchez-Ramirez S."/>
            <person name="Szollosi G.J."/>
            <person name="Szarkandi J.G."/>
            <person name="Papp V."/>
            <person name="Albert L."/>
            <person name="Andreopoulos W."/>
            <person name="Angelini C."/>
            <person name="Antonin V."/>
            <person name="Barry K.W."/>
            <person name="Bougher N.L."/>
            <person name="Buchanan P."/>
            <person name="Buyck B."/>
            <person name="Bense V."/>
            <person name="Catcheside P."/>
            <person name="Chovatia M."/>
            <person name="Cooper J."/>
            <person name="Damon W."/>
            <person name="Desjardin D."/>
            <person name="Finy P."/>
            <person name="Geml J."/>
            <person name="Haridas S."/>
            <person name="Hughes K."/>
            <person name="Justo A."/>
            <person name="Karasinski D."/>
            <person name="Kautmanova I."/>
            <person name="Kiss B."/>
            <person name="Kocsube S."/>
            <person name="Kotiranta H."/>
            <person name="LaButti K.M."/>
            <person name="Lechner B.E."/>
            <person name="Liimatainen K."/>
            <person name="Lipzen A."/>
            <person name="Lukacs Z."/>
            <person name="Mihaltcheva S."/>
            <person name="Morgado L.N."/>
            <person name="Niskanen T."/>
            <person name="Noordeloos M.E."/>
            <person name="Ohm R.A."/>
            <person name="Ortiz-Santana B."/>
            <person name="Ovrebo C."/>
            <person name="Racz N."/>
            <person name="Riley R."/>
            <person name="Savchenko A."/>
            <person name="Shiryaev A."/>
            <person name="Soop K."/>
            <person name="Spirin V."/>
            <person name="Szebenyi C."/>
            <person name="Tomsovsky M."/>
            <person name="Tulloss R.E."/>
            <person name="Uehling J."/>
            <person name="Grigoriev I.V."/>
            <person name="Vagvolgyi C."/>
            <person name="Papp T."/>
            <person name="Martin F.M."/>
            <person name="Miettinen O."/>
            <person name="Hibbett D.S."/>
            <person name="Nagy L.G."/>
        </authorList>
    </citation>
    <scope>NUCLEOTIDE SEQUENCE [LARGE SCALE GENOMIC DNA]</scope>
    <source>
        <strain evidence="8 9">CBS 962.96</strain>
    </source>
</reference>
<feature type="transmembrane region" description="Helical" evidence="7">
    <location>
        <begin position="280"/>
        <end position="297"/>
    </location>
</feature>
<dbReference type="InterPro" id="IPR011701">
    <property type="entry name" value="MFS"/>
</dbReference>
<evidence type="ECO:0000313" key="8">
    <source>
        <dbReference type="EMBL" id="THU84915.1"/>
    </source>
</evidence>